<organism evidence="1 2">
    <name type="scientific">Flavobacterium piscis</name>
    <dbReference type="NCBI Taxonomy" id="1114874"/>
    <lineage>
        <taxon>Bacteria</taxon>
        <taxon>Pseudomonadati</taxon>
        <taxon>Bacteroidota</taxon>
        <taxon>Flavobacteriia</taxon>
        <taxon>Flavobacteriales</taxon>
        <taxon>Flavobacteriaceae</taxon>
        <taxon>Flavobacterium</taxon>
    </lineage>
</organism>
<comment type="caution">
    <text evidence="1">The sequence shown here is derived from an EMBL/GenBank/DDBJ whole genome shotgun (WGS) entry which is preliminary data.</text>
</comment>
<keyword evidence="2" id="KW-1185">Reference proteome</keyword>
<evidence type="ECO:0000313" key="2">
    <source>
        <dbReference type="Proteomes" id="UP001269081"/>
    </source>
</evidence>
<evidence type="ECO:0000313" key="1">
    <source>
        <dbReference type="EMBL" id="MDR7211563.1"/>
    </source>
</evidence>
<dbReference type="EMBL" id="JAVDWQ010000013">
    <property type="protein sequence ID" value="MDR7211563.1"/>
    <property type="molecule type" value="Genomic_DNA"/>
</dbReference>
<accession>A0ABU1YBU4</accession>
<sequence length="43" mass="4806">MDLNSPESTELLDHLFTSCNQLDEKITEAVKISASYPLPDVKI</sequence>
<dbReference type="Proteomes" id="UP001269081">
    <property type="component" value="Unassembled WGS sequence"/>
</dbReference>
<name>A0ABU1YBU4_9FLAO</name>
<gene>
    <name evidence="1" type="ORF">J2W48_003518</name>
</gene>
<protein>
    <submittedName>
        <fullName evidence="1">Uncharacterized protein</fullName>
    </submittedName>
</protein>
<proteinExistence type="predicted"/>
<reference evidence="1 2" key="1">
    <citation type="submission" date="2023-07" db="EMBL/GenBank/DDBJ databases">
        <title>Sorghum-associated microbial communities from plants grown in Nebraska, USA.</title>
        <authorList>
            <person name="Schachtman D."/>
        </authorList>
    </citation>
    <scope>NUCLEOTIDE SEQUENCE [LARGE SCALE GENOMIC DNA]</scope>
    <source>
        <strain evidence="1 2">4129</strain>
    </source>
</reference>